<evidence type="ECO:0000256" key="11">
    <source>
        <dbReference type="ARBA" id="ARBA00022884"/>
    </source>
</evidence>
<dbReference type="Gene3D" id="3.30.70.330">
    <property type="match status" value="1"/>
</dbReference>
<evidence type="ECO:0000313" key="21">
    <source>
        <dbReference type="Proteomes" id="UP000295192"/>
    </source>
</evidence>
<keyword evidence="9 16" id="KW-0863">Zinc-finger</keyword>
<evidence type="ECO:0000313" key="20">
    <source>
        <dbReference type="EMBL" id="TDG41598.1"/>
    </source>
</evidence>
<comment type="subcellular location">
    <subcellularLocation>
        <location evidence="2">Cytoplasm</location>
    </subcellularLocation>
    <subcellularLocation>
        <location evidence="1">Nucleus</location>
    </subcellularLocation>
</comment>
<dbReference type="SUPFAM" id="SSF54928">
    <property type="entry name" value="RNA-binding domain, RBD"/>
    <property type="match status" value="1"/>
</dbReference>
<dbReference type="OMA" id="PYYRRNK"/>
<keyword evidence="11 15" id="KW-0694">RNA-binding</keyword>
<dbReference type="Gene3D" id="4.10.1000.10">
    <property type="entry name" value="Zinc finger, CCCH-type"/>
    <property type="match status" value="1"/>
</dbReference>
<dbReference type="OrthoDB" id="10259600at2759"/>
<dbReference type="GO" id="GO:0036002">
    <property type="term" value="F:pre-mRNA binding"/>
    <property type="evidence" value="ECO:0007669"/>
    <property type="project" value="TreeGrafter"/>
</dbReference>
<dbReference type="InterPro" id="IPR057674">
    <property type="entry name" value="Znf-CCCH_RBM22"/>
</dbReference>
<dbReference type="InterPro" id="IPR036855">
    <property type="entry name" value="Znf_CCCH_sf"/>
</dbReference>
<dbReference type="Pfam" id="PF21369">
    <property type="entry name" value="STL11_N"/>
    <property type="match status" value="1"/>
</dbReference>
<dbReference type="InterPro" id="IPR012677">
    <property type="entry name" value="Nucleotide-bd_a/b_plait_sf"/>
</dbReference>
<evidence type="ECO:0000256" key="2">
    <source>
        <dbReference type="ARBA" id="ARBA00004496"/>
    </source>
</evidence>
<dbReference type="InterPro" id="IPR035979">
    <property type="entry name" value="RBD_domain_sf"/>
</dbReference>
<keyword evidence="8" id="KW-0747">Spliceosome</keyword>
<evidence type="ECO:0000256" key="8">
    <source>
        <dbReference type="ARBA" id="ARBA00022728"/>
    </source>
</evidence>
<evidence type="ECO:0000259" key="19">
    <source>
        <dbReference type="PROSITE" id="PS50103"/>
    </source>
</evidence>
<dbReference type="AlphaFoldDB" id="A0A484AYU6"/>
<comment type="caution">
    <text evidence="20">The sequence shown here is derived from an EMBL/GenBank/DDBJ whole genome shotgun (WGS) entry which is preliminary data.</text>
</comment>
<keyword evidence="5" id="KW-0963">Cytoplasm</keyword>
<evidence type="ECO:0000256" key="14">
    <source>
        <dbReference type="ARBA" id="ARBA00030793"/>
    </source>
</evidence>
<evidence type="ECO:0000259" key="18">
    <source>
        <dbReference type="PROSITE" id="PS50102"/>
    </source>
</evidence>
<evidence type="ECO:0000256" key="15">
    <source>
        <dbReference type="PROSITE-ProRule" id="PRU00176"/>
    </source>
</evidence>
<dbReference type="Proteomes" id="UP000295192">
    <property type="component" value="Unassembled WGS sequence"/>
</dbReference>
<keyword evidence="21" id="KW-1185">Reference proteome</keyword>
<sequence>MSLSKEITYNYHNWEHSNCPLICLACLGDNPYVRMIKDRYGMECTICARPFTTFRWCPGMRMRFRKTVICKACARLKNVCQTCALDLVHGVPTQVRDAAIMSSGIDVRPIRANKSVGPAAANDTLSKLSRMAPYYTRNRPRICSFWLRGECSRAEDCPYRHEKPREPHEPLYGKNIKDRYHGHSDPVAEKMLRHVGLTPKLDVPMDKAISTLYVGNLSEQITKAELLSVFYPYGRIRSVTLLPRQTYAFVQYIHRSDAELAAERTFSKLLLKGRKLIIRWARTQERPSRSDGEAATPDDAEKWHDLPPNLIPTPVYRQLEHRSRW</sequence>
<keyword evidence="6" id="KW-0507">mRNA processing</keyword>
<dbReference type="PANTHER" id="PTHR14089">
    <property type="entry name" value="PRE-MRNA-SPLICING FACTOR RBM22"/>
    <property type="match status" value="1"/>
</dbReference>
<dbReference type="PROSITE" id="PS50103">
    <property type="entry name" value="ZF_C3H1"/>
    <property type="match status" value="1"/>
</dbReference>
<dbReference type="GO" id="GO:0000974">
    <property type="term" value="C:Prp19 complex"/>
    <property type="evidence" value="ECO:0007669"/>
    <property type="project" value="TreeGrafter"/>
</dbReference>
<dbReference type="Pfam" id="PF00076">
    <property type="entry name" value="RRM_1"/>
    <property type="match status" value="1"/>
</dbReference>
<proteinExistence type="inferred from homology"/>
<dbReference type="InterPro" id="IPR048995">
    <property type="entry name" value="STL11/RBM22-like_N"/>
</dbReference>
<dbReference type="GO" id="GO:0071007">
    <property type="term" value="C:U2-type catalytic step 2 spliceosome"/>
    <property type="evidence" value="ECO:0007669"/>
    <property type="project" value="TreeGrafter"/>
</dbReference>
<feature type="zinc finger region" description="C3H1-type" evidence="16">
    <location>
        <begin position="137"/>
        <end position="164"/>
    </location>
</feature>
<evidence type="ECO:0000256" key="9">
    <source>
        <dbReference type="ARBA" id="ARBA00022771"/>
    </source>
</evidence>
<feature type="domain" description="C3H1-type" evidence="19">
    <location>
        <begin position="137"/>
        <end position="164"/>
    </location>
</feature>
<evidence type="ECO:0000256" key="3">
    <source>
        <dbReference type="ARBA" id="ARBA00007781"/>
    </source>
</evidence>
<dbReference type="GO" id="GO:0017070">
    <property type="term" value="F:U6 snRNA binding"/>
    <property type="evidence" value="ECO:0007669"/>
    <property type="project" value="TreeGrafter"/>
</dbReference>
<comment type="similarity">
    <text evidence="3">Belongs to the SLT11 family.</text>
</comment>
<dbReference type="InterPro" id="IPR039171">
    <property type="entry name" value="Cwc2/Slt11"/>
</dbReference>
<evidence type="ECO:0000256" key="10">
    <source>
        <dbReference type="ARBA" id="ARBA00022833"/>
    </source>
</evidence>
<dbReference type="SUPFAM" id="SSF90229">
    <property type="entry name" value="CCCH zinc finger"/>
    <property type="match status" value="1"/>
</dbReference>
<reference evidence="20 21" key="1">
    <citation type="journal article" date="2019" name="J. Hered.">
        <title>An Improved Genome Assembly for Drosophila navojoa, the Basal Species in the mojavensis Cluster.</title>
        <authorList>
            <person name="Vanderlinde T."/>
            <person name="Dupim E.G."/>
            <person name="Nazario-Yepiz N.O."/>
            <person name="Carvalho A.B."/>
        </authorList>
    </citation>
    <scope>NUCLEOTIDE SEQUENCE [LARGE SCALE GENOMIC DNA]</scope>
    <source>
        <strain evidence="20">Navoj_Jal97</strain>
        <tissue evidence="20">Whole organism</tissue>
    </source>
</reference>
<feature type="domain" description="RRM" evidence="18">
    <location>
        <begin position="210"/>
        <end position="283"/>
    </location>
</feature>
<dbReference type="GO" id="GO:0008270">
    <property type="term" value="F:zinc ion binding"/>
    <property type="evidence" value="ECO:0007669"/>
    <property type="project" value="UniProtKB-KW"/>
</dbReference>
<keyword evidence="7 16" id="KW-0479">Metal-binding</keyword>
<dbReference type="SMART" id="SM00360">
    <property type="entry name" value="RRM"/>
    <property type="match status" value="1"/>
</dbReference>
<evidence type="ECO:0000256" key="12">
    <source>
        <dbReference type="ARBA" id="ARBA00023187"/>
    </source>
</evidence>
<keyword evidence="10 16" id="KW-0862">Zinc</keyword>
<evidence type="ECO:0000256" key="17">
    <source>
        <dbReference type="SAM" id="MobiDB-lite"/>
    </source>
</evidence>
<dbReference type="InterPro" id="IPR000571">
    <property type="entry name" value="Znf_CCCH"/>
</dbReference>
<dbReference type="FunFam" id="4.10.1000.10:FF:000006">
    <property type="entry name" value="Putative pre-mrna-splicing factor rbm22"/>
    <property type="match status" value="1"/>
</dbReference>
<evidence type="ECO:0000256" key="1">
    <source>
        <dbReference type="ARBA" id="ARBA00004123"/>
    </source>
</evidence>
<dbReference type="PROSITE" id="PS50102">
    <property type="entry name" value="RRM"/>
    <property type="match status" value="1"/>
</dbReference>
<evidence type="ECO:0000256" key="7">
    <source>
        <dbReference type="ARBA" id="ARBA00022723"/>
    </source>
</evidence>
<dbReference type="GO" id="GO:0008380">
    <property type="term" value="P:RNA splicing"/>
    <property type="evidence" value="ECO:0007669"/>
    <property type="project" value="UniProtKB-KW"/>
</dbReference>
<evidence type="ECO:0000256" key="13">
    <source>
        <dbReference type="ARBA" id="ARBA00023242"/>
    </source>
</evidence>
<dbReference type="CDD" id="cd12224">
    <property type="entry name" value="RRM_RBM22"/>
    <property type="match status" value="1"/>
</dbReference>
<evidence type="ECO:0000256" key="16">
    <source>
        <dbReference type="PROSITE-ProRule" id="PRU00723"/>
    </source>
</evidence>
<accession>A0A484AYU6</accession>
<keyword evidence="13" id="KW-0539">Nucleus</keyword>
<organism evidence="20 21">
    <name type="scientific">Drosophila navojoa</name>
    <name type="common">Fruit fly</name>
    <dbReference type="NCBI Taxonomy" id="7232"/>
    <lineage>
        <taxon>Eukaryota</taxon>
        <taxon>Metazoa</taxon>
        <taxon>Ecdysozoa</taxon>
        <taxon>Arthropoda</taxon>
        <taxon>Hexapoda</taxon>
        <taxon>Insecta</taxon>
        <taxon>Pterygota</taxon>
        <taxon>Neoptera</taxon>
        <taxon>Endopterygota</taxon>
        <taxon>Diptera</taxon>
        <taxon>Brachycera</taxon>
        <taxon>Muscomorpha</taxon>
        <taxon>Ephydroidea</taxon>
        <taxon>Drosophilidae</taxon>
        <taxon>Drosophila</taxon>
    </lineage>
</organism>
<protein>
    <recommendedName>
        <fullName evidence="4">Pre-mRNA-splicing factor RBM22</fullName>
    </recommendedName>
    <alternativeName>
        <fullName evidence="14">RNA-binding motif protein 22</fullName>
    </alternativeName>
</protein>
<gene>
    <name evidence="20" type="ORF">AWZ03_011975</name>
</gene>
<dbReference type="SMART" id="SM00356">
    <property type="entry name" value="ZnF_C3H1"/>
    <property type="match status" value="1"/>
</dbReference>
<name>A0A484AYU6_DRONA</name>
<dbReference type="FunFam" id="3.30.70.330:FF:000476">
    <property type="entry name" value="Zinc finger CCCH domain-containing protein 4"/>
    <property type="match status" value="1"/>
</dbReference>
<dbReference type="STRING" id="7232.A0A484AYU6"/>
<dbReference type="EMBL" id="LSRL02000328">
    <property type="protein sequence ID" value="TDG41598.1"/>
    <property type="molecule type" value="Genomic_DNA"/>
</dbReference>
<evidence type="ECO:0000256" key="6">
    <source>
        <dbReference type="ARBA" id="ARBA00022664"/>
    </source>
</evidence>
<feature type="region of interest" description="Disordered" evidence="17">
    <location>
        <begin position="287"/>
        <end position="309"/>
    </location>
</feature>
<dbReference type="GO" id="GO:0071006">
    <property type="term" value="C:U2-type catalytic step 1 spliceosome"/>
    <property type="evidence" value="ECO:0007669"/>
    <property type="project" value="TreeGrafter"/>
</dbReference>
<dbReference type="PANTHER" id="PTHR14089:SF6">
    <property type="entry name" value="PRE-MRNA-SPLICING FACTOR RBM22"/>
    <property type="match status" value="1"/>
</dbReference>
<dbReference type="Pfam" id="PF25584">
    <property type="entry name" value="zf-CCCH_RBM22"/>
    <property type="match status" value="1"/>
</dbReference>
<evidence type="ECO:0000256" key="5">
    <source>
        <dbReference type="ARBA" id="ARBA00022490"/>
    </source>
</evidence>
<dbReference type="GO" id="GO:0006397">
    <property type="term" value="P:mRNA processing"/>
    <property type="evidence" value="ECO:0007669"/>
    <property type="project" value="UniProtKB-KW"/>
</dbReference>
<evidence type="ECO:0000256" key="4">
    <source>
        <dbReference type="ARBA" id="ARBA00020031"/>
    </source>
</evidence>
<keyword evidence="12" id="KW-0508">mRNA splicing</keyword>
<dbReference type="InterPro" id="IPR000504">
    <property type="entry name" value="RRM_dom"/>
</dbReference>